<dbReference type="PANTHER" id="PTHR43395">
    <property type="entry name" value="SENSOR HISTIDINE KINASE CHEA"/>
    <property type="match status" value="1"/>
</dbReference>
<feature type="domain" description="Histidine kinase" evidence="15">
    <location>
        <begin position="286"/>
        <end position="527"/>
    </location>
</feature>
<dbReference type="InterPro" id="IPR036641">
    <property type="entry name" value="HPT_dom_sf"/>
</dbReference>
<dbReference type="RefSeq" id="WP_285672540.1">
    <property type="nucleotide sequence ID" value="NZ_BSYI01000023.1"/>
</dbReference>
<dbReference type="PROSITE" id="PS50851">
    <property type="entry name" value="CHEW"/>
    <property type="match status" value="1"/>
</dbReference>
<keyword evidence="7" id="KW-0547">Nucleotide-binding</keyword>
<dbReference type="SUPFAM" id="SSF50341">
    <property type="entry name" value="CheW-like"/>
    <property type="match status" value="1"/>
</dbReference>
<dbReference type="Pfam" id="PF02895">
    <property type="entry name" value="H-kinase_dim"/>
    <property type="match status" value="1"/>
</dbReference>
<feature type="domain" description="CheW-like" evidence="16">
    <location>
        <begin position="529"/>
        <end position="662"/>
    </location>
</feature>
<dbReference type="InterPro" id="IPR004358">
    <property type="entry name" value="Sig_transdc_His_kin-like_C"/>
</dbReference>
<accession>A0ABQ6LKH4</accession>
<gene>
    <name evidence="18" type="ORF">LNKW23_29610</name>
</gene>
<keyword evidence="19" id="KW-1185">Reference proteome</keyword>
<dbReference type="InterPro" id="IPR002545">
    <property type="entry name" value="CheW-lke_dom"/>
</dbReference>
<evidence type="ECO:0000256" key="3">
    <source>
        <dbReference type="ARBA" id="ARBA00021495"/>
    </source>
</evidence>
<dbReference type="Gene3D" id="1.20.120.160">
    <property type="entry name" value="HPT domain"/>
    <property type="match status" value="1"/>
</dbReference>
<keyword evidence="8" id="KW-0418">Kinase</keyword>
<evidence type="ECO:0000259" key="15">
    <source>
        <dbReference type="PROSITE" id="PS50109"/>
    </source>
</evidence>
<feature type="region of interest" description="Disordered" evidence="14">
    <location>
        <begin position="247"/>
        <end position="285"/>
    </location>
</feature>
<evidence type="ECO:0000313" key="19">
    <source>
        <dbReference type="Proteomes" id="UP001239909"/>
    </source>
</evidence>
<evidence type="ECO:0000313" key="18">
    <source>
        <dbReference type="EMBL" id="GMG83748.1"/>
    </source>
</evidence>
<feature type="compositionally biased region" description="Pro residues" evidence="14">
    <location>
        <begin position="253"/>
        <end position="265"/>
    </location>
</feature>
<dbReference type="SMART" id="SM00387">
    <property type="entry name" value="HATPase_c"/>
    <property type="match status" value="1"/>
</dbReference>
<dbReference type="CDD" id="cd00088">
    <property type="entry name" value="HPT"/>
    <property type="match status" value="1"/>
</dbReference>
<name>A0ABQ6LKH4_9RHOB</name>
<evidence type="ECO:0000256" key="10">
    <source>
        <dbReference type="ARBA" id="ARBA00023012"/>
    </source>
</evidence>
<evidence type="ECO:0000256" key="9">
    <source>
        <dbReference type="ARBA" id="ARBA00022840"/>
    </source>
</evidence>
<protein>
    <recommendedName>
        <fullName evidence="3">Chemotaxis protein CheA</fullName>
        <ecNumber evidence="2">2.7.13.3</ecNumber>
    </recommendedName>
</protein>
<dbReference type="InterPro" id="IPR037006">
    <property type="entry name" value="CheA-like_homodim_sf"/>
</dbReference>
<comment type="catalytic activity">
    <reaction evidence="1">
        <text>ATP + protein L-histidine = ADP + protein N-phospho-L-histidine.</text>
        <dbReference type="EC" id="2.7.13.3"/>
    </reaction>
</comment>
<evidence type="ECO:0000256" key="14">
    <source>
        <dbReference type="SAM" id="MobiDB-lite"/>
    </source>
</evidence>
<dbReference type="PANTHER" id="PTHR43395:SF10">
    <property type="entry name" value="CHEMOTAXIS PROTEIN CHEA"/>
    <property type="match status" value="1"/>
</dbReference>
<dbReference type="SUPFAM" id="SSF47384">
    <property type="entry name" value="Homodimeric domain of signal transducing histidine kinase"/>
    <property type="match status" value="1"/>
</dbReference>
<sequence length="668" mass="70709">MPMPPLPVQTFMQEANEVLETLEARLLELEADTGNAELVDAVFRALHTLKGSGEMFGFTALARFTHSFENAYDAVRAGTARVSEALIDVSLRSRDHIQRLIDAGTDAAENARLAAAPEGEALLAEIAAFIADSGEAAPAAEAGEPETDGSPRSWHVRFRPEPSAIRNGMRPDLLIDELGSLGRAEITCDLSEVPPLEEIDPGACYLVWQGRITTDARRPEIEDIFLFADEGAFTIEPIDALAETAARGAENPGGPPDAPPAPPAAEAPARAATRGPAARKSDSVRVQSHRLDALMDQLGELVIAQARLNRTAKELADPGLIGTAEEIERLITGLRDATLSIRMLPIGTVFGKFRRVVRDLSAELGKEVALVTRGEETELDKNVIDSLSEPLVHIMRNAIDHGVEAAAARRAAGKPEIATVTMSARQSGGEVLVTVADDGAGLKTETIRSRAIARGLIDEADELSERQIHQLVFAPGFSTAESLSSVSGRGVGMDAVRSVIQDLGGAVELSAQAGRGTEITLKLPLTLAIIEGLLVRVAGAAYVLPLANVEECVELTEAETRRESGRAILTIRDELVPFLDLKTVFGFAGRAEDRGERIVIVGVEGRRVGLVVDDIVGQHQTVIKSLSPYHRDIAGLAGGTILGDGAVALIIDPVALVKSAGAGSAEAA</sequence>
<keyword evidence="13" id="KW-0175">Coiled coil</keyword>
<dbReference type="PRINTS" id="PR00344">
    <property type="entry name" value="BCTRLSENSOR"/>
</dbReference>
<feature type="compositionally biased region" description="Low complexity" evidence="14">
    <location>
        <begin position="266"/>
        <end position="278"/>
    </location>
</feature>
<evidence type="ECO:0000256" key="12">
    <source>
        <dbReference type="PROSITE-ProRule" id="PRU00110"/>
    </source>
</evidence>
<keyword evidence="9" id="KW-0067">ATP-binding</keyword>
<evidence type="ECO:0000256" key="2">
    <source>
        <dbReference type="ARBA" id="ARBA00012438"/>
    </source>
</evidence>
<comment type="caution">
    <text evidence="18">The sequence shown here is derived from an EMBL/GenBank/DDBJ whole genome shotgun (WGS) entry which is preliminary data.</text>
</comment>
<keyword evidence="10" id="KW-0902">Two-component regulatory system</keyword>
<dbReference type="EC" id="2.7.13.3" evidence="2"/>
<evidence type="ECO:0000256" key="4">
    <source>
        <dbReference type="ARBA" id="ARBA00022500"/>
    </source>
</evidence>
<feature type="region of interest" description="Disordered" evidence="14">
    <location>
        <begin position="135"/>
        <end position="155"/>
    </location>
</feature>
<dbReference type="SUPFAM" id="SSF55874">
    <property type="entry name" value="ATPase domain of HSP90 chaperone/DNA topoisomerase II/histidine kinase"/>
    <property type="match status" value="1"/>
</dbReference>
<feature type="coiled-coil region" evidence="13">
    <location>
        <begin position="12"/>
        <end position="39"/>
    </location>
</feature>
<keyword evidence="5 12" id="KW-0597">Phosphoprotein</keyword>
<evidence type="ECO:0000259" key="17">
    <source>
        <dbReference type="PROSITE" id="PS50894"/>
    </source>
</evidence>
<dbReference type="Gene3D" id="3.30.565.10">
    <property type="entry name" value="Histidine kinase-like ATPase, C-terminal domain"/>
    <property type="match status" value="1"/>
</dbReference>
<dbReference type="CDD" id="cd00731">
    <property type="entry name" value="CheA_reg"/>
    <property type="match status" value="1"/>
</dbReference>
<organism evidence="18 19">
    <name type="scientific">Paralimibaculum aggregatum</name>
    <dbReference type="NCBI Taxonomy" id="3036245"/>
    <lineage>
        <taxon>Bacteria</taxon>
        <taxon>Pseudomonadati</taxon>
        <taxon>Pseudomonadota</taxon>
        <taxon>Alphaproteobacteria</taxon>
        <taxon>Rhodobacterales</taxon>
        <taxon>Paracoccaceae</taxon>
        <taxon>Paralimibaculum</taxon>
    </lineage>
</organism>
<dbReference type="Pfam" id="PF02518">
    <property type="entry name" value="HATPase_c"/>
    <property type="match status" value="1"/>
</dbReference>
<dbReference type="Pfam" id="PF01627">
    <property type="entry name" value="Hpt"/>
    <property type="match status" value="1"/>
</dbReference>
<evidence type="ECO:0000256" key="8">
    <source>
        <dbReference type="ARBA" id="ARBA00022777"/>
    </source>
</evidence>
<evidence type="ECO:0000256" key="11">
    <source>
        <dbReference type="ARBA" id="ARBA00035100"/>
    </source>
</evidence>
<keyword evidence="6" id="KW-0808">Transferase</keyword>
<dbReference type="SUPFAM" id="SSF47226">
    <property type="entry name" value="Histidine-containing phosphotransfer domain, HPT domain"/>
    <property type="match status" value="1"/>
</dbReference>
<dbReference type="InterPro" id="IPR036061">
    <property type="entry name" value="CheW-like_dom_sf"/>
</dbReference>
<dbReference type="PROSITE" id="PS50109">
    <property type="entry name" value="HIS_KIN"/>
    <property type="match status" value="1"/>
</dbReference>
<dbReference type="InterPro" id="IPR051315">
    <property type="entry name" value="Bact_Chemotaxis_CheA"/>
</dbReference>
<keyword evidence="4" id="KW-0145">Chemotaxis</keyword>
<evidence type="ECO:0000256" key="5">
    <source>
        <dbReference type="ARBA" id="ARBA00022553"/>
    </source>
</evidence>
<dbReference type="Proteomes" id="UP001239909">
    <property type="component" value="Unassembled WGS sequence"/>
</dbReference>
<evidence type="ECO:0000259" key="16">
    <source>
        <dbReference type="PROSITE" id="PS50851"/>
    </source>
</evidence>
<dbReference type="PROSITE" id="PS50894">
    <property type="entry name" value="HPT"/>
    <property type="match status" value="1"/>
</dbReference>
<dbReference type="SMART" id="SM00073">
    <property type="entry name" value="HPT"/>
    <property type="match status" value="1"/>
</dbReference>
<reference evidence="18 19" key="1">
    <citation type="submission" date="2023-04" db="EMBL/GenBank/DDBJ databases">
        <title>Marinoamorphus aggregata gen. nov., sp. Nov., isolate from tissue of brittle star Ophioplocus japonicus.</title>
        <authorList>
            <person name="Kawano K."/>
            <person name="Sawayama S."/>
            <person name="Nakagawa S."/>
        </authorList>
    </citation>
    <scope>NUCLEOTIDE SEQUENCE [LARGE SCALE GENOMIC DNA]</scope>
    <source>
        <strain evidence="18 19">NKW23</strain>
    </source>
</reference>
<dbReference type="InterPro" id="IPR004105">
    <property type="entry name" value="CheA-like_dim"/>
</dbReference>
<evidence type="ECO:0000256" key="7">
    <source>
        <dbReference type="ARBA" id="ARBA00022741"/>
    </source>
</evidence>
<evidence type="ECO:0000256" key="6">
    <source>
        <dbReference type="ARBA" id="ARBA00022679"/>
    </source>
</evidence>
<evidence type="ECO:0000256" key="1">
    <source>
        <dbReference type="ARBA" id="ARBA00000085"/>
    </source>
</evidence>
<dbReference type="SMART" id="SM00260">
    <property type="entry name" value="CheW"/>
    <property type="match status" value="1"/>
</dbReference>
<dbReference type="InterPro" id="IPR008207">
    <property type="entry name" value="Sig_transdc_His_kin_Hpt_dom"/>
</dbReference>
<dbReference type="InterPro" id="IPR005467">
    <property type="entry name" value="His_kinase_dom"/>
</dbReference>
<dbReference type="InterPro" id="IPR036097">
    <property type="entry name" value="HisK_dim/P_sf"/>
</dbReference>
<proteinExistence type="predicted"/>
<dbReference type="EMBL" id="BSYI01000023">
    <property type="protein sequence ID" value="GMG83748.1"/>
    <property type="molecule type" value="Genomic_DNA"/>
</dbReference>
<comment type="function">
    <text evidence="11">Involved in the transmission of sensory signals from the chemoreceptors to the flagellar motors. CheA is autophosphorylated; it can transfer its phosphate group to either CheB or CheY.</text>
</comment>
<evidence type="ECO:0000256" key="13">
    <source>
        <dbReference type="SAM" id="Coils"/>
    </source>
</evidence>
<dbReference type="InterPro" id="IPR036890">
    <property type="entry name" value="HATPase_C_sf"/>
</dbReference>
<dbReference type="SMART" id="SM01231">
    <property type="entry name" value="H-kinase_dim"/>
    <property type="match status" value="1"/>
</dbReference>
<feature type="modified residue" description="Phosphohistidine" evidence="12">
    <location>
        <position position="47"/>
    </location>
</feature>
<dbReference type="Gene3D" id="2.30.30.40">
    <property type="entry name" value="SH3 Domains"/>
    <property type="match status" value="1"/>
</dbReference>
<dbReference type="InterPro" id="IPR003594">
    <property type="entry name" value="HATPase_dom"/>
</dbReference>
<dbReference type="Gene3D" id="1.10.287.560">
    <property type="entry name" value="Histidine kinase CheA-like, homodimeric domain"/>
    <property type="match status" value="1"/>
</dbReference>
<feature type="domain" description="HPt" evidence="17">
    <location>
        <begin position="1"/>
        <end position="104"/>
    </location>
</feature>
<dbReference type="Pfam" id="PF01584">
    <property type="entry name" value="CheW"/>
    <property type="match status" value="1"/>
</dbReference>